<proteinExistence type="predicted"/>
<dbReference type="NCBIfam" id="NF012211">
    <property type="entry name" value="tand_rpt_95"/>
    <property type="match status" value="14"/>
</dbReference>
<dbReference type="Proteomes" id="UP000192411">
    <property type="component" value="Unassembled WGS sequence"/>
</dbReference>
<dbReference type="InterPro" id="IPR051200">
    <property type="entry name" value="Host-pathogen_enzymatic-act"/>
</dbReference>
<evidence type="ECO:0000256" key="1">
    <source>
        <dbReference type="SAM" id="MobiDB-lite"/>
    </source>
</evidence>
<feature type="domain" description="Cadherin-like" evidence="3">
    <location>
        <begin position="2066"/>
        <end position="2159"/>
    </location>
</feature>
<dbReference type="PANTHER" id="PTHR47197">
    <property type="entry name" value="PROTEIN NIRF"/>
    <property type="match status" value="1"/>
</dbReference>
<organism evidence="4 5">
    <name type="scientific">Mycolicibacterium tusciae</name>
    <dbReference type="NCBI Taxonomy" id="75922"/>
    <lineage>
        <taxon>Bacteria</taxon>
        <taxon>Bacillati</taxon>
        <taxon>Actinomycetota</taxon>
        <taxon>Actinomycetes</taxon>
        <taxon>Mycobacteriales</taxon>
        <taxon>Mycobacteriaceae</taxon>
        <taxon>Mycolicibacterium</taxon>
    </lineage>
</organism>
<feature type="compositionally biased region" description="Polar residues" evidence="1">
    <location>
        <begin position="69"/>
        <end position="80"/>
    </location>
</feature>
<dbReference type="InterPro" id="IPR041690">
    <property type="entry name" value="Cadherin_5"/>
</dbReference>
<dbReference type="PANTHER" id="PTHR47197:SF3">
    <property type="entry name" value="DIHYDRO-HEME D1 DEHYDROGENASE"/>
    <property type="match status" value="1"/>
</dbReference>
<feature type="compositionally biased region" description="Low complexity" evidence="1">
    <location>
        <begin position="131"/>
        <end position="149"/>
    </location>
</feature>
<evidence type="ECO:0000259" key="3">
    <source>
        <dbReference type="Pfam" id="PF17892"/>
    </source>
</evidence>
<evidence type="ECO:0000313" key="5">
    <source>
        <dbReference type="Proteomes" id="UP000192411"/>
    </source>
</evidence>
<name>A0A1X0JXK7_9MYCO</name>
<dbReference type="SUPFAM" id="SSF50969">
    <property type="entry name" value="YVTN repeat-like/Quinoprotein amine dehydrogenase"/>
    <property type="match status" value="1"/>
</dbReference>
<dbReference type="Gene3D" id="2.130.10.30">
    <property type="entry name" value="Regulator of chromosome condensation 1/beta-lactamase-inhibitor protein II"/>
    <property type="match status" value="2"/>
</dbReference>
<dbReference type="RefSeq" id="WP_083124943.1">
    <property type="nucleotide sequence ID" value="NZ_MVIM01000003.1"/>
</dbReference>
<dbReference type="Pfam" id="PF17803">
    <property type="entry name" value="Cadherin_4"/>
    <property type="match status" value="2"/>
</dbReference>
<dbReference type="InterPro" id="IPR040853">
    <property type="entry name" value="RapA2_cadherin-like"/>
</dbReference>
<dbReference type="EMBL" id="MVIM01000003">
    <property type="protein sequence ID" value="ORB66986.1"/>
    <property type="molecule type" value="Genomic_DNA"/>
</dbReference>
<dbReference type="STRING" id="75922.BST47_07955"/>
<dbReference type="InterPro" id="IPR011964">
    <property type="entry name" value="YVTN_b-propeller_repeat"/>
</dbReference>
<dbReference type="Gene3D" id="2.60.40.3440">
    <property type="match status" value="13"/>
</dbReference>
<dbReference type="OrthoDB" id="5112730at2"/>
<dbReference type="PROSITE" id="PS50012">
    <property type="entry name" value="RCC1_3"/>
    <property type="match status" value="1"/>
</dbReference>
<evidence type="ECO:0000259" key="2">
    <source>
        <dbReference type="Pfam" id="PF17803"/>
    </source>
</evidence>
<dbReference type="Pfam" id="PF17963">
    <property type="entry name" value="Big_9"/>
    <property type="match status" value="8"/>
</dbReference>
<feature type="domain" description="Cadherin-like" evidence="3">
    <location>
        <begin position="1778"/>
        <end position="1872"/>
    </location>
</feature>
<dbReference type="InterPro" id="IPR011044">
    <property type="entry name" value="Quino_amine_DH_bsu"/>
</dbReference>
<feature type="compositionally biased region" description="Acidic residues" evidence="1">
    <location>
        <begin position="111"/>
        <end position="128"/>
    </location>
</feature>
<evidence type="ECO:0008006" key="6">
    <source>
        <dbReference type="Google" id="ProtNLM"/>
    </source>
</evidence>
<reference evidence="4 5" key="1">
    <citation type="submission" date="2017-02" db="EMBL/GenBank/DDBJ databases">
        <title>The new phylogeny of genus Mycobacterium.</title>
        <authorList>
            <person name="Tortoli E."/>
            <person name="Trovato A."/>
            <person name="Cirillo D.M."/>
        </authorList>
    </citation>
    <scope>NUCLEOTIDE SEQUENCE [LARGE SCALE GENOMIC DNA]</scope>
    <source>
        <strain evidence="4 5">DSM 44338</strain>
    </source>
</reference>
<gene>
    <name evidence="4" type="ORF">BST47_07955</name>
</gene>
<comment type="caution">
    <text evidence="4">The sequence shown here is derived from an EMBL/GenBank/DDBJ whole genome shotgun (WGS) entry which is preliminary data.</text>
</comment>
<dbReference type="InterPro" id="IPR000408">
    <property type="entry name" value="Reg_chr_condens"/>
</dbReference>
<dbReference type="Pfam" id="PF17892">
    <property type="entry name" value="Cadherin_5"/>
    <property type="match status" value="3"/>
</dbReference>
<dbReference type="NCBIfam" id="TIGR01965">
    <property type="entry name" value="VCBS_repeat"/>
    <property type="match status" value="5"/>
</dbReference>
<dbReference type="InterPro" id="IPR009091">
    <property type="entry name" value="RCC1/BLIP-II"/>
</dbReference>
<sequence length="2353" mass="238040">MGHAMYIGRVGALAVALGVGVAAATGFGIGSPAVAWAEDGTQSSDNAPDTANDSADAPSNDPSGPADTVINTAVPQTTPDSAPAQGPTTGTGPTVPEMNFSNTGGAHLSGLDEDSDRDEDADPGEDAEQGATTPTPIVQTPQTPVTQAETPPPAAAIDTAVVTPEPPTDDLLPPADTNGRTLIGDPTGPTDQGSDADAGQFSVGQPSARTMSTLTVEDPAAPQMFTTAGPLTPAPTPLTAQPANLIDALSGAPAALANIAITAINTLLTSIFSPGPATPAPPMMLFIVLGWVQRELQRSFFNKSPTAVLDTITTSEDTGVNIAVLANDIDADVSAPVAGLPGGDVLTVTDYTQPAHGSVVLNEDSTFTYTPNANYTGTDSFSYTVSDEASPWHVHGLDGLSFGGGHTSTTNATITITPVDDTPTAIDDGPISVAEDSGPTLIQVLANDTDADAGPIKVQSVTDPAGGSVTFTDTTVTYTPDADFNGTDTFTYTLNGESTATVTVTVTAVDDNPVANPDFPTTDEDSAFIFDALYNDTDIDAGPKEITAVTQPTNGTAAVIGEGAAIIYTPDADFNGTDTFTYTLNGGSTATVTFTVIAVDDNPVAVNDTATITEDSPTATIDVLANDTDPDAGPKQITAVTQPTAGTVTFTDTTLTYTPNPDAFTTTAPDTFTYTLNGGSTATVAVTITAVNEAAPVIEQVTSTPGVGNTWVVSVTASDIDGDAISTTVTAADATIPVTVTPLPGGGFQVVADPTWAAANPGALVPVTVTVTDTHGTSSTDTRDIGTANNVTAVGLNNAGQLNIPALPAGVTYTEVGAGRLHTVLLRSDGTAVAVGFNYYGQTNIPPLPEGVTYTKVFDSDGGADHTVLLRSDGTAVTLGGPAIPELPDGVTYTQVAASVTHTVLLRSDGTAVTIGGPAIPELPTGVEYTQVAAGGSGNAGYHTVLLRSDGTAVGVGSNSSGQINIPALPTGVKYTQVAAGVFGNTVLLRSDGTAVGIGQTFGGLLNIPAPPAGVAYTQVDVAINYTVLLRSDGTVIGVGGDFSDSGGENIPALPAGVTYTQVAAGVGHTVLMSSTTAIPVNDPPVAVDDAATVAEGASTTIALTANDTDVDGGINPATVVITGQPTAGSVTVNPNGTVSYASNGTEVTSDSFTYRVNDVDGATSNEAIVTITVTAVDDAPVAIPDAATVAEDSTGTVIQVLANDTDIDAGLKTVVEVTDPANGTTVPAADGSSITYTPDANFSGTDTFSYTLNGGSTATVTVTVIAADSPPVAANDIATVAQNRVTTLNVLANDTDVDGGAKQVQSVTDPAHGTAVITAGGTGVTYTPDADFNGTDTFTYTLNGASTATVTVTVIQATVSDTINLAGESPAGMVLSLDGTRLYVAQRSPSSVAVIDTETNTVIQNIPVNGGSFGMALSPDGRRLAVSGSGTVTIINTETNTVTGTTLFSGDALGVTFVDTANGQRVYVTGTSDVKVINPYTNTVVQTIPVGVGPRAMAASADGRRVYVGLLGNQSSPGQVAVIDTTTNTVVDTDDDPTNGTTNITVGASPISIAVSGDRVYVLNLNSHSVSVIDAATNALVDTDNDPTNGITSIPLGGFSTRVALAVSPDGSLLYVAEQNAAQVQVFDIARSAAVLSLIAGSPSVSSVGILAHPDGQRVYVAGGRVGAPGKVTEVTVAATANNPPVAVNNAYSTSEDSALVVTGPGVLGNDTDTENNPLTAVKVSNPAHGTVTFNPNGSFTYSPTANYNGPDSFTYKVNDGALDSNVATVNITVDPVNDAPAATNDSYSTNEDTALVVTGSGVLGNDTDAENNPLTAVKVTDPAHGTVTLNANGSFTYTPTANYNGPDSFTYKVNDGALDSNVATVNITVNAANVAPTAANDAYTAIEDTTLVIAGAGVLANDTDPNGNPLTAVKVTDPAHGTVTFNPNGSFTYSPTANYNGPDSFTYKVNDGTLDSDTATVTITVNAVNDAPAATDDAYSTNEDTPLVITGAGVLGNDTDVEGNPLTAVKVADPLHGTVTLNPNGSFTYTPAANYSGSDSFTYTANDGTLNSNVTTVNVTVNPVNDAPVGTSDSYTLAEDTTLTIPAPGLLANDFDAEGPLAISNRTSVSHGTIEVLSNGAFTYTPTANYNGTDSFTYRVSDGTVTSAPITVNFTITPVDDPDNAPPVGNTDAYTTAEDTTLTIPAPGLLTNDTDANGQQLLITDAIAPTHGTLAINPDGSFTYTPSLNYNGPDSFSYQVSDGIDKSASTTVNITVTPVNDAPVINNDTIPFPKNGFIGFSLQNRSSDVDNDTLTATLISGTTHGELFFDGVQRVFTYKPNTDYVGEDSFTYKVNDGTVDSPIATVTLNVS</sequence>
<dbReference type="InterPro" id="IPR015943">
    <property type="entry name" value="WD40/YVTN_repeat-like_dom_sf"/>
</dbReference>
<evidence type="ECO:0000313" key="4">
    <source>
        <dbReference type="EMBL" id="ORB66986.1"/>
    </source>
</evidence>
<feature type="compositionally biased region" description="Low complexity" evidence="1">
    <location>
        <begin position="86"/>
        <end position="96"/>
    </location>
</feature>
<feature type="domain" description="RapA2 cadherin-like" evidence="2">
    <location>
        <begin position="1961"/>
        <end position="2031"/>
    </location>
</feature>
<accession>A0A1X0JXK7</accession>
<dbReference type="NCBIfam" id="TIGR02276">
    <property type="entry name" value="beta_rpt_yvtn"/>
    <property type="match status" value="1"/>
</dbReference>
<dbReference type="InterPro" id="IPR010221">
    <property type="entry name" value="VCBS_dom"/>
</dbReference>
<feature type="compositionally biased region" description="Polar residues" evidence="1">
    <location>
        <begin position="40"/>
        <end position="53"/>
    </location>
</feature>
<feature type="domain" description="Cadherin-like" evidence="3">
    <location>
        <begin position="2166"/>
        <end position="2259"/>
    </location>
</feature>
<keyword evidence="5" id="KW-1185">Reference proteome</keyword>
<feature type="region of interest" description="Disordered" evidence="1">
    <location>
        <begin position="38"/>
        <end position="206"/>
    </location>
</feature>
<feature type="domain" description="RapA2 cadherin-like" evidence="2">
    <location>
        <begin position="1077"/>
        <end position="1141"/>
    </location>
</feature>
<dbReference type="SUPFAM" id="SSF50985">
    <property type="entry name" value="RCC1/BLIP-II"/>
    <property type="match status" value="1"/>
</dbReference>
<protein>
    <recommendedName>
        <fullName evidence="6">Cadherin domain-containing protein</fullName>
    </recommendedName>
</protein>
<dbReference type="Gene3D" id="2.130.10.10">
    <property type="entry name" value="YVTN repeat-like/Quinoprotein amine dehydrogenase"/>
    <property type="match status" value="2"/>
</dbReference>